<evidence type="ECO:0000313" key="2">
    <source>
        <dbReference type="EMBL" id="AEB14358.1"/>
    </source>
</evidence>
<dbReference type="AlphaFoldDB" id="F2NS57"/>
<dbReference type="Gene3D" id="3.40.50.1460">
    <property type="match status" value="1"/>
</dbReference>
<dbReference type="InterPro" id="IPR029030">
    <property type="entry name" value="Caspase-like_dom_sf"/>
</dbReference>
<dbReference type="EMBL" id="CP002631">
    <property type="protein sequence ID" value="AEB14358.1"/>
    <property type="molecule type" value="Genomic_DNA"/>
</dbReference>
<dbReference type="InterPro" id="IPR011044">
    <property type="entry name" value="Quino_amine_DH_bsu"/>
</dbReference>
<name>F2NS57_TRES6</name>
<dbReference type="InterPro" id="IPR018247">
    <property type="entry name" value="EF_Hand_1_Ca_BS"/>
</dbReference>
<evidence type="ECO:0000313" key="3">
    <source>
        <dbReference type="Proteomes" id="UP000006852"/>
    </source>
</evidence>
<keyword evidence="3" id="KW-1185">Reference proteome</keyword>
<dbReference type="SUPFAM" id="SSF50969">
    <property type="entry name" value="YVTN repeat-like/Quinoprotein amine dehydrogenase"/>
    <property type="match status" value="1"/>
</dbReference>
<organism evidence="2 3">
    <name type="scientific">Treponema succinifaciens (strain ATCC 33096 / DSM 2489 / 6091)</name>
    <dbReference type="NCBI Taxonomy" id="869209"/>
    <lineage>
        <taxon>Bacteria</taxon>
        <taxon>Pseudomonadati</taxon>
        <taxon>Spirochaetota</taxon>
        <taxon>Spirochaetia</taxon>
        <taxon>Spirochaetales</taxon>
        <taxon>Treponemataceae</taxon>
        <taxon>Treponema</taxon>
    </lineage>
</organism>
<reference evidence="3" key="2">
    <citation type="submission" date="2011-04" db="EMBL/GenBank/DDBJ databases">
        <title>The complete genome of chromosome of Treponema succinifaciens DSM 2489.</title>
        <authorList>
            <person name="Lucas S."/>
            <person name="Copeland A."/>
            <person name="Lapidus A."/>
            <person name="Bruce D."/>
            <person name="Goodwin L."/>
            <person name="Pitluck S."/>
            <person name="Peters L."/>
            <person name="Kyrpides N."/>
            <person name="Mavromatis K."/>
            <person name="Ivanova N."/>
            <person name="Ovchinnikova G."/>
            <person name="Teshima H."/>
            <person name="Detter J.C."/>
            <person name="Tapia R."/>
            <person name="Han C."/>
            <person name="Land M."/>
            <person name="Hauser L."/>
            <person name="Markowitz V."/>
            <person name="Cheng J.-F."/>
            <person name="Hugenholtz P."/>
            <person name="Woyke T."/>
            <person name="Wu D."/>
            <person name="Gronow S."/>
            <person name="Wellnitz S."/>
            <person name="Brambilla E."/>
            <person name="Klenk H.-P."/>
            <person name="Eisen J.A."/>
        </authorList>
    </citation>
    <scope>NUCLEOTIDE SEQUENCE [LARGE SCALE GENOMIC DNA]</scope>
    <source>
        <strain evidence="3">ATCC 33096 / DSM 2489 / 6091</strain>
    </source>
</reference>
<dbReference type="Proteomes" id="UP000006852">
    <property type="component" value="Chromosome"/>
</dbReference>
<dbReference type="HOGENOM" id="CLU_499596_0_0_12"/>
<dbReference type="STRING" id="869209.Tresu_1455"/>
<protein>
    <submittedName>
        <fullName evidence="2">Peptidase C14 caspase catalytic subunit p20</fullName>
    </submittedName>
</protein>
<dbReference type="Pfam" id="PF00656">
    <property type="entry name" value="Peptidase_C14"/>
    <property type="match status" value="1"/>
</dbReference>
<accession>F2NS57</accession>
<feature type="domain" description="Peptidase C14 caspase" evidence="1">
    <location>
        <begin position="298"/>
        <end position="531"/>
    </location>
</feature>
<sequence>MVMRAMKVSWNIHYDFGEKYPSYVKIGMVDLETGEKFYKKSWRYTTKEKFIFSAEGNTVVFYDNTEMTKKVVKTEKRIDSVNYANTSIDDKSITVSDRFTIKVWNVETGSLIYTIINGKNGDYLTYTPEGFFTGTEWAMKNLVHIVDGMDVIGIDQVYDKLYRPDLVAAKMRGEDISEYAKEVNLASIVRSGNAPAVAIKNLPELSDSRDVTFDICVQNTGGGIGNVSIVLNGKTIRLSEGVASSKGEQKIFRHTVTLQNGQNKIEAFAMNSAGMIESRSASADVNWQGKTSKPNLYVLTVAVNKYRDKDLWLNYCVPDAASIEESFKKQQNGLYQNVCVYSLKDAEVTKEGLEQKFKELSSTVTADDVFVFFVSGHGTTYDDGDYYFIPVNFRYTNKTDIPLKAISKSDLTKNLSLIKAGKTLMMLDTCNSGSFFADSNKRGMGDKGIFERLSRATGHAILAAASDSQSAMEGYNGHGVFTYVLLDGLAGNADSDGDGFVTLTELSSYVENQVPELSYEKWGYEQVPQKELRRQDFPISEKLSE</sequence>
<dbReference type="PROSITE" id="PS00018">
    <property type="entry name" value="EF_HAND_1"/>
    <property type="match status" value="1"/>
</dbReference>
<dbReference type="SUPFAM" id="SSF52129">
    <property type="entry name" value="Caspase-like"/>
    <property type="match status" value="1"/>
</dbReference>
<dbReference type="eggNOG" id="COG4249">
    <property type="taxonomic scope" value="Bacteria"/>
</dbReference>
<gene>
    <name evidence="2" type="ordered locus">Tresu_1455</name>
</gene>
<dbReference type="InterPro" id="IPR011600">
    <property type="entry name" value="Pept_C14_caspase"/>
</dbReference>
<evidence type="ECO:0000259" key="1">
    <source>
        <dbReference type="Pfam" id="PF00656"/>
    </source>
</evidence>
<proteinExistence type="predicted"/>
<reference evidence="2 3" key="1">
    <citation type="journal article" date="2011" name="Stand. Genomic Sci.">
        <title>Complete genome sequence of Treponema succinifaciens type strain (6091).</title>
        <authorList>
            <person name="Han C."/>
            <person name="Gronow S."/>
            <person name="Teshima H."/>
            <person name="Lapidus A."/>
            <person name="Nolan M."/>
            <person name="Lucas S."/>
            <person name="Hammon N."/>
            <person name="Deshpande S."/>
            <person name="Cheng J.F."/>
            <person name="Zeytun A."/>
            <person name="Tapia R."/>
            <person name="Goodwin L."/>
            <person name="Pitluck S."/>
            <person name="Liolios K."/>
            <person name="Pagani I."/>
            <person name="Ivanova N."/>
            <person name="Mavromatis K."/>
            <person name="Mikhailova N."/>
            <person name="Huntemann M."/>
            <person name="Pati A."/>
            <person name="Chen A."/>
            <person name="Palaniappan K."/>
            <person name="Land M."/>
            <person name="Hauser L."/>
            <person name="Brambilla E.M."/>
            <person name="Rohde M."/>
            <person name="Goker M."/>
            <person name="Woyke T."/>
            <person name="Bristow J."/>
            <person name="Eisen J.A."/>
            <person name="Markowitz V."/>
            <person name="Hugenholtz P."/>
            <person name="Kyrpides N.C."/>
            <person name="Klenk H.P."/>
            <person name="Detter J.C."/>
        </authorList>
    </citation>
    <scope>NUCLEOTIDE SEQUENCE [LARGE SCALE GENOMIC DNA]</scope>
    <source>
        <strain evidence="3">ATCC 33096 / DSM 2489 / 6091</strain>
    </source>
</reference>
<dbReference type="GO" id="GO:0006508">
    <property type="term" value="P:proteolysis"/>
    <property type="evidence" value="ECO:0007669"/>
    <property type="project" value="InterPro"/>
</dbReference>
<dbReference type="KEGG" id="tsu:Tresu_1455"/>
<dbReference type="GO" id="GO:0004197">
    <property type="term" value="F:cysteine-type endopeptidase activity"/>
    <property type="evidence" value="ECO:0007669"/>
    <property type="project" value="InterPro"/>
</dbReference>